<comment type="caution">
    <text evidence="4">The sequence shown here is derived from an EMBL/GenBank/DDBJ whole genome shotgun (WGS) entry which is preliminary data.</text>
</comment>
<dbReference type="PROSITE" id="PS50102">
    <property type="entry name" value="RRM"/>
    <property type="match status" value="1"/>
</dbReference>
<evidence type="ECO:0000256" key="1">
    <source>
        <dbReference type="PROSITE-ProRule" id="PRU00176"/>
    </source>
</evidence>
<dbReference type="PANTHER" id="PTHR32343">
    <property type="entry name" value="SERINE/ARGININE-RICH SPLICING FACTOR"/>
    <property type="match status" value="1"/>
</dbReference>
<evidence type="ECO:0000313" key="5">
    <source>
        <dbReference type="Proteomes" id="UP000078387"/>
    </source>
</evidence>
<protein>
    <submittedName>
        <fullName evidence="4">RNA-binding protein putative</fullName>
    </submittedName>
</protein>
<dbReference type="Gene3D" id="3.30.70.330">
    <property type="match status" value="1"/>
</dbReference>
<dbReference type="InterPro" id="IPR035979">
    <property type="entry name" value="RBD_domain_sf"/>
</dbReference>
<dbReference type="PANTHER" id="PTHR32343:SF10">
    <property type="entry name" value="RNA-BINDING REGION RNP-1 DOMAIN-CONTAINING PROTEIN"/>
    <property type="match status" value="1"/>
</dbReference>
<accession>A0A5K1UPU9</accession>
<evidence type="ECO:0000259" key="3">
    <source>
        <dbReference type="PROSITE" id="PS50102"/>
    </source>
</evidence>
<organism evidence="4 5">
    <name type="scientific">Entamoeba histolytica</name>
    <dbReference type="NCBI Taxonomy" id="5759"/>
    <lineage>
        <taxon>Eukaryota</taxon>
        <taxon>Amoebozoa</taxon>
        <taxon>Evosea</taxon>
        <taxon>Archamoebae</taxon>
        <taxon>Mastigamoebida</taxon>
        <taxon>Entamoebidae</taxon>
        <taxon>Entamoeba</taxon>
    </lineage>
</organism>
<dbReference type="VEuPathDB" id="AmoebaDB:EHI7A_200990"/>
<evidence type="ECO:0000313" key="4">
    <source>
        <dbReference type="EMBL" id="GAT95820.1"/>
    </source>
</evidence>
<sequence length="337" mass="36880">MSSETTPNNILVTNIDPSVTVEALTTFFSFTGNVTQVRLSDCPDGTKQAIVSFDSPESVKTAELMTGATLESRRINIESTSMTESSSHDRVFKGEDLPNRSIPELPKEHTKTSVAASLLAQGYILANDTFQKAVQFDREHNITSSIKSGAEKVKQAAISVDENYHITEYLALGATLAVSYVENINDKYKVTKTISNKAQEVDEALNISGAIGTARQQINNGIAAVVTSQPVVSVRNAVNNTVSGFAQNVSDEIAIQNNMHRITQEQVKPEETTPFVVEEQETAPITTTTEETIKPEIQQNELTVPPIDNYDIVTLEDDNTTKEQQNQTKQEATTLIL</sequence>
<keyword evidence="1" id="KW-0694">RNA-binding</keyword>
<dbReference type="EMBL" id="BDEQ01000001">
    <property type="protein sequence ID" value="GAT95820.1"/>
    <property type="molecule type" value="Genomic_DNA"/>
</dbReference>
<gene>
    <name evidence="4" type="ORF">CL6EHI_053170</name>
</gene>
<dbReference type="VEuPathDB" id="AmoebaDB:KM1_304960"/>
<proteinExistence type="predicted"/>
<reference evidence="4 5" key="1">
    <citation type="submission" date="2016-05" db="EMBL/GenBank/DDBJ databases">
        <title>First whole genome sequencing of Entamoeba histolytica HM1:IMSS-clone-6.</title>
        <authorList>
            <person name="Mukherjee Avik.K."/>
            <person name="Izumyama S."/>
            <person name="Nakada-Tsukui K."/>
            <person name="Nozaki T."/>
        </authorList>
    </citation>
    <scope>NUCLEOTIDE SEQUENCE [LARGE SCALE GENOMIC DNA]</scope>
    <source>
        <strain evidence="4 5">HM1:IMSS clone 6</strain>
    </source>
</reference>
<dbReference type="Proteomes" id="UP000078387">
    <property type="component" value="Unassembled WGS sequence"/>
</dbReference>
<dbReference type="VEuPathDB" id="AmoebaDB:EHI_053170"/>
<feature type="domain" description="RRM" evidence="3">
    <location>
        <begin position="8"/>
        <end position="82"/>
    </location>
</feature>
<dbReference type="Pfam" id="PF00076">
    <property type="entry name" value="RRM_1"/>
    <property type="match status" value="1"/>
</dbReference>
<dbReference type="InterPro" id="IPR000504">
    <property type="entry name" value="RRM_dom"/>
</dbReference>
<name>A0A5K1UPU9_ENTHI</name>
<dbReference type="VEuPathDB" id="AmoebaDB:EHI8A_236910"/>
<dbReference type="SUPFAM" id="SSF54928">
    <property type="entry name" value="RNA-binding domain, RBD"/>
    <property type="match status" value="1"/>
</dbReference>
<evidence type="ECO:0000256" key="2">
    <source>
        <dbReference type="SAM" id="MobiDB-lite"/>
    </source>
</evidence>
<feature type="compositionally biased region" description="Basic and acidic residues" evidence="2">
    <location>
        <begin position="86"/>
        <end position="98"/>
    </location>
</feature>
<dbReference type="GO" id="GO:0003723">
    <property type="term" value="F:RNA binding"/>
    <property type="evidence" value="ECO:0007669"/>
    <property type="project" value="UniProtKB-UniRule"/>
</dbReference>
<dbReference type="VEuPathDB" id="AmoebaDB:EHI5A_250520"/>
<feature type="region of interest" description="Disordered" evidence="2">
    <location>
        <begin position="80"/>
        <end position="108"/>
    </location>
</feature>
<dbReference type="InterPro" id="IPR012677">
    <property type="entry name" value="Nucleotide-bd_a/b_plait_sf"/>
</dbReference>
<dbReference type="SMART" id="SM00360">
    <property type="entry name" value="RRM"/>
    <property type="match status" value="1"/>
</dbReference>
<dbReference type="OMA" id="HLEMQSE"/>
<dbReference type="AlphaFoldDB" id="A0A5K1UPU9"/>